<sequence length="902" mass="97446">MNIFKVWGEVALRGAEQVRAKLGGIDQLAQNAGKKMAQTGQHFVNAGQQFVGAGQKMTATGATLTAGVTAPIAGIGLKSITAGMDFANAMSKVQALSGAAGKDLQSLEDTAKKMGRETSFSATQAADAFGFMALAGWDTNQMLNAINPVLDLAKAGSMDLAQASDIVTDTMSMFKIQAEEAGHATDVFAFAQSNANTNVEQMGEAMKYAGASAASLGMSIEETSSFMMAFANQGIKGSMAGTTMEAMLRDLTARAEDGKLAINGMNIELYDQEGNFRGLLPVMQEIEQATADLSDEEKRNVLSKYFQQEALRGVNLSLNEGMDKISGYNDSLSNNADAQKKAAGAANEAAKIMGENTKGAYDELLSKIEAVSIAFAQTMEPAVIWVTEKLGDLATWLENTDEKTKLMIVGIAGFAAALGPVILYLGMLTTSFGHLLTAGGKLIQFFTLVNGTTGLTKFGSLLMGLKKAFTAAIWGIRAFSTALFTTPVGWIILGITAIIAAIYLLWDNWDTVSAWLSEAWEWLKELAMSIFEPIANFISETWTAIKTKTVEIWNAVMDFLREWGTTILAVFGGPIGLILALVIEHWDAIKEVTIAVWNAVKSWLASVWNAIVSVVKPPILAIYNYLKARWDAAKAVTQAVWNAVKSFMAAAWEWIKQKVITPLMAIYNQIKSRFNQVKSTITSVMNNVKTLISNAWNNIKKVISLAVDFVLDAVKTGFKLVRSIIQGDMDGAYKIIKGFSDKWKSAGKGLLEAFTKGIKNGFKKAKDAVTNGLKKIRNLLPFSPAKEGPLSDLDKSGESFFPTFASRMLSQKGLGKGVATVHKGMNGIYDALETEVNPSLRPAWATVNPSLRSHIGEAQGVGSPTNVYITVHGNLDSELYDRLMRQQAQDTKNAFYIRGLRG</sequence>
<keyword evidence="1" id="KW-1188">Viral release from host cell</keyword>
<keyword evidence="5" id="KW-1185">Reference proteome</keyword>
<feature type="transmembrane region" description="Helical" evidence="2">
    <location>
        <begin position="603"/>
        <end position="626"/>
    </location>
</feature>
<name>A0A2T4Z920_9BACL</name>
<feature type="transmembrane region" description="Helical" evidence="2">
    <location>
        <begin position="406"/>
        <end position="427"/>
    </location>
</feature>
<dbReference type="NCBIfam" id="TIGR01760">
    <property type="entry name" value="tape_meas_TP901"/>
    <property type="match status" value="1"/>
</dbReference>
<dbReference type="AlphaFoldDB" id="A0A2T4Z920"/>
<dbReference type="PANTHER" id="PTHR37813:SF1">
    <property type="entry name" value="FELS-2 PROPHAGE PROTEIN"/>
    <property type="match status" value="1"/>
</dbReference>
<feature type="domain" description="Phage tail tape measure protein" evidence="3">
    <location>
        <begin position="108"/>
        <end position="306"/>
    </location>
</feature>
<evidence type="ECO:0000256" key="1">
    <source>
        <dbReference type="ARBA" id="ARBA00022612"/>
    </source>
</evidence>
<keyword evidence="2" id="KW-1133">Transmembrane helix</keyword>
<dbReference type="Pfam" id="PF10145">
    <property type="entry name" value="PhageMin_Tail"/>
    <property type="match status" value="1"/>
</dbReference>
<evidence type="ECO:0000313" key="5">
    <source>
        <dbReference type="Proteomes" id="UP000241639"/>
    </source>
</evidence>
<dbReference type="Proteomes" id="UP000241639">
    <property type="component" value="Unassembled WGS sequence"/>
</dbReference>
<evidence type="ECO:0000256" key="2">
    <source>
        <dbReference type="SAM" id="Phobius"/>
    </source>
</evidence>
<protein>
    <submittedName>
        <fullName evidence="4">TP901 family phage tail tape measure protein</fullName>
    </submittedName>
</protein>
<feature type="transmembrane region" description="Helical" evidence="2">
    <location>
        <begin position="483"/>
        <end position="506"/>
    </location>
</feature>
<feature type="transmembrane region" description="Helical" evidence="2">
    <location>
        <begin position="566"/>
        <end position="583"/>
    </location>
</feature>
<comment type="caution">
    <text evidence="4">The sequence shown here is derived from an EMBL/GenBank/DDBJ whole genome shotgun (WGS) entry which is preliminary data.</text>
</comment>
<organism evidence="4 5">
    <name type="scientific">Desmospora activa DSM 45169</name>
    <dbReference type="NCBI Taxonomy" id="1121389"/>
    <lineage>
        <taxon>Bacteria</taxon>
        <taxon>Bacillati</taxon>
        <taxon>Bacillota</taxon>
        <taxon>Bacilli</taxon>
        <taxon>Bacillales</taxon>
        <taxon>Thermoactinomycetaceae</taxon>
        <taxon>Desmospora</taxon>
    </lineage>
</organism>
<dbReference type="OrthoDB" id="28713at2"/>
<evidence type="ECO:0000259" key="3">
    <source>
        <dbReference type="Pfam" id="PF10145"/>
    </source>
</evidence>
<dbReference type="Gene3D" id="1.20.120.20">
    <property type="entry name" value="Apolipoprotein"/>
    <property type="match status" value="1"/>
</dbReference>
<gene>
    <name evidence="4" type="ORF">C8J48_0966</name>
</gene>
<dbReference type="EMBL" id="PZZP01000001">
    <property type="protein sequence ID" value="PTM58384.1"/>
    <property type="molecule type" value="Genomic_DNA"/>
</dbReference>
<dbReference type="RefSeq" id="WP_107725196.1">
    <property type="nucleotide sequence ID" value="NZ_PZZP01000001.1"/>
</dbReference>
<feature type="transmembrane region" description="Helical" evidence="2">
    <location>
        <begin position="442"/>
        <end position="462"/>
    </location>
</feature>
<proteinExistence type="predicted"/>
<keyword evidence="2" id="KW-0812">Transmembrane</keyword>
<reference evidence="4 5" key="1">
    <citation type="submission" date="2018-04" db="EMBL/GenBank/DDBJ databases">
        <title>Genomic Encyclopedia of Archaeal and Bacterial Type Strains, Phase II (KMG-II): from individual species to whole genera.</title>
        <authorList>
            <person name="Goeker M."/>
        </authorList>
    </citation>
    <scope>NUCLEOTIDE SEQUENCE [LARGE SCALE GENOMIC DNA]</scope>
    <source>
        <strain evidence="4 5">DSM 45169</strain>
    </source>
</reference>
<dbReference type="InterPro" id="IPR010090">
    <property type="entry name" value="Phage_tape_meas"/>
</dbReference>
<dbReference type="PANTHER" id="PTHR37813">
    <property type="entry name" value="FELS-2 PROPHAGE PROTEIN"/>
    <property type="match status" value="1"/>
</dbReference>
<accession>A0A2T4Z920</accession>
<evidence type="ECO:0000313" key="4">
    <source>
        <dbReference type="EMBL" id="PTM58384.1"/>
    </source>
</evidence>
<keyword evidence="2" id="KW-0472">Membrane</keyword>